<sequence length="120" mass="12578">MTVTTITPTDAEIALTLDAAADHIESVGYCKKYLYSVRQAENGLPLDKCEVDIIGAINVAVHGTPRHVGGDPLTWAAEKALNASIDAPSVAAWCDYRGNGKAKAIALLRDTAASLRGEAA</sequence>
<reference evidence="1 2" key="1">
    <citation type="submission" date="2019-09" db="EMBL/GenBank/DDBJ databases">
        <title>Screening of Novel Bioactive Compounds from Soil-Associated.</title>
        <authorList>
            <person name="Zhao S."/>
        </authorList>
    </citation>
    <scope>NUCLEOTIDE SEQUENCE [LARGE SCALE GENOMIC DNA]</scope>
    <source>
        <strain evidence="1 2">HIT-DPA4</strain>
    </source>
</reference>
<dbReference type="InterPro" id="IPR045677">
    <property type="entry name" value="DUF6197"/>
</dbReference>
<proteinExistence type="predicted"/>
<accession>A0A6H9V2B2</accession>
<keyword evidence="2" id="KW-1185">Reference proteome</keyword>
<dbReference type="Proteomes" id="UP000442707">
    <property type="component" value="Unassembled WGS sequence"/>
</dbReference>
<dbReference type="Pfam" id="PF19698">
    <property type="entry name" value="DUF6197"/>
    <property type="match status" value="1"/>
</dbReference>
<protein>
    <submittedName>
        <fullName evidence="1">Uncharacterized protein</fullName>
    </submittedName>
</protein>
<dbReference type="AlphaFoldDB" id="A0A6H9V2B2"/>
<dbReference type="RefSeq" id="WP_150948402.1">
    <property type="nucleotide sequence ID" value="NZ_VZRB01000008.1"/>
</dbReference>
<evidence type="ECO:0000313" key="1">
    <source>
        <dbReference type="EMBL" id="KAB1146763.1"/>
    </source>
</evidence>
<evidence type="ECO:0000313" key="2">
    <source>
        <dbReference type="Proteomes" id="UP000442707"/>
    </source>
</evidence>
<name>A0A6H9V2B2_9ACTN</name>
<comment type="caution">
    <text evidence="1">The sequence shown here is derived from an EMBL/GenBank/DDBJ whole genome shotgun (WGS) entry which is preliminary data.</text>
</comment>
<organism evidence="1 2">
    <name type="scientific">Streptomyces luteolifulvus</name>
    <dbReference type="NCBI Taxonomy" id="2615112"/>
    <lineage>
        <taxon>Bacteria</taxon>
        <taxon>Bacillati</taxon>
        <taxon>Actinomycetota</taxon>
        <taxon>Actinomycetes</taxon>
        <taxon>Kitasatosporales</taxon>
        <taxon>Streptomycetaceae</taxon>
        <taxon>Streptomyces</taxon>
    </lineage>
</organism>
<gene>
    <name evidence="1" type="ORF">F7R91_14380</name>
</gene>
<dbReference type="EMBL" id="VZRB01000008">
    <property type="protein sequence ID" value="KAB1146763.1"/>
    <property type="molecule type" value="Genomic_DNA"/>
</dbReference>